<evidence type="ECO:0000313" key="2">
    <source>
        <dbReference type="Proteomes" id="UP000177797"/>
    </source>
</evidence>
<dbReference type="InterPro" id="IPR036366">
    <property type="entry name" value="PGBDSf"/>
</dbReference>
<protein>
    <recommendedName>
        <fullName evidence="3">Peptidoglycan binding-like domain-containing protein</fullName>
    </recommendedName>
</protein>
<organism evidence="1 2">
    <name type="scientific">Candidatus Taylorbacteria bacterium RIFCSPLOWO2_01_FULL_48_100</name>
    <dbReference type="NCBI Taxonomy" id="1802322"/>
    <lineage>
        <taxon>Bacteria</taxon>
        <taxon>Candidatus Tayloriibacteriota</taxon>
    </lineage>
</organism>
<dbReference type="Gene3D" id="1.10.101.10">
    <property type="entry name" value="PGBD-like superfamily/PGBD"/>
    <property type="match status" value="1"/>
</dbReference>
<dbReference type="AlphaFoldDB" id="A0A1G2NFL5"/>
<accession>A0A1G2NFL5</accession>
<dbReference type="InterPro" id="IPR036365">
    <property type="entry name" value="PGBD-like_sf"/>
</dbReference>
<dbReference type="SUPFAM" id="SSF47090">
    <property type="entry name" value="PGBD-like"/>
    <property type="match status" value="1"/>
</dbReference>
<gene>
    <name evidence="1" type="ORF">A2938_00450</name>
</gene>
<sequence length="153" mass="17490">MKIMIGYCLEKRKQKTNERVKMRFETPPPFLENGSTGKVVNNLLIFLKDWAQKNNKGDDGIEIDGVLGPTGIKWLQEYQKANGLIADGGCGPETRKTMKKRDGFDFDQAATLVDSISEYIQPNGDKLYWVAGIEETTDREVAERRFWRSRRGN</sequence>
<evidence type="ECO:0008006" key="3">
    <source>
        <dbReference type="Google" id="ProtNLM"/>
    </source>
</evidence>
<reference evidence="1 2" key="1">
    <citation type="journal article" date="2016" name="Nat. Commun.">
        <title>Thousands of microbial genomes shed light on interconnected biogeochemical processes in an aquifer system.</title>
        <authorList>
            <person name="Anantharaman K."/>
            <person name="Brown C.T."/>
            <person name="Hug L.A."/>
            <person name="Sharon I."/>
            <person name="Castelle C.J."/>
            <person name="Probst A.J."/>
            <person name="Thomas B.C."/>
            <person name="Singh A."/>
            <person name="Wilkins M.J."/>
            <person name="Karaoz U."/>
            <person name="Brodie E.L."/>
            <person name="Williams K.H."/>
            <person name="Hubbard S.S."/>
            <person name="Banfield J.F."/>
        </authorList>
    </citation>
    <scope>NUCLEOTIDE SEQUENCE [LARGE SCALE GENOMIC DNA]</scope>
</reference>
<name>A0A1G2NFL5_9BACT</name>
<evidence type="ECO:0000313" key="1">
    <source>
        <dbReference type="EMBL" id="OHA34864.1"/>
    </source>
</evidence>
<proteinExistence type="predicted"/>
<dbReference type="Proteomes" id="UP000177797">
    <property type="component" value="Unassembled WGS sequence"/>
</dbReference>
<comment type="caution">
    <text evidence="1">The sequence shown here is derived from an EMBL/GenBank/DDBJ whole genome shotgun (WGS) entry which is preliminary data.</text>
</comment>
<dbReference type="EMBL" id="MHSA01000005">
    <property type="protein sequence ID" value="OHA34864.1"/>
    <property type="molecule type" value="Genomic_DNA"/>
</dbReference>